<name>A0A1J4K1Y8_9EUKA</name>
<dbReference type="GO" id="GO:0016477">
    <property type="term" value="P:cell migration"/>
    <property type="evidence" value="ECO:0007669"/>
    <property type="project" value="TreeGrafter"/>
</dbReference>
<proteinExistence type="predicted"/>
<evidence type="ECO:0000313" key="1">
    <source>
        <dbReference type="EMBL" id="OHT03493.1"/>
    </source>
</evidence>
<gene>
    <name evidence="1" type="ORF">TRFO_29163</name>
</gene>
<evidence type="ECO:0000313" key="2">
    <source>
        <dbReference type="Proteomes" id="UP000179807"/>
    </source>
</evidence>
<reference evidence="1" key="1">
    <citation type="submission" date="2016-10" db="EMBL/GenBank/DDBJ databases">
        <authorList>
            <person name="Benchimol M."/>
            <person name="Almeida L.G."/>
            <person name="Vasconcelos A.T."/>
            <person name="Perreira-Neves A."/>
            <person name="Rosa I.A."/>
            <person name="Tasca T."/>
            <person name="Bogo M.R."/>
            <person name="de Souza W."/>
        </authorList>
    </citation>
    <scope>NUCLEOTIDE SEQUENCE [LARGE SCALE GENOMIC DNA]</scope>
    <source>
        <strain evidence="1">K</strain>
    </source>
</reference>
<evidence type="ECO:0008006" key="3">
    <source>
        <dbReference type="Google" id="ProtNLM"/>
    </source>
</evidence>
<dbReference type="PANTHER" id="PTHR24112">
    <property type="entry name" value="LEUCINE-RICH REPEAT, ISOFORM F-RELATED"/>
    <property type="match status" value="1"/>
</dbReference>
<dbReference type="SUPFAM" id="SSF52047">
    <property type="entry name" value="RNI-like"/>
    <property type="match status" value="1"/>
</dbReference>
<dbReference type="GO" id="GO:0034315">
    <property type="term" value="P:regulation of Arp2/3 complex-mediated actin nucleation"/>
    <property type="evidence" value="ECO:0007669"/>
    <property type="project" value="TreeGrafter"/>
</dbReference>
<dbReference type="Proteomes" id="UP000179807">
    <property type="component" value="Unassembled WGS sequence"/>
</dbReference>
<dbReference type="GO" id="GO:0005886">
    <property type="term" value="C:plasma membrane"/>
    <property type="evidence" value="ECO:0007669"/>
    <property type="project" value="TreeGrafter"/>
</dbReference>
<protein>
    <recommendedName>
        <fullName evidence="3">Leucine Rich Repeat family protein</fullName>
    </recommendedName>
</protein>
<accession>A0A1J4K1Y8</accession>
<dbReference type="GeneID" id="94841319"/>
<dbReference type="Gene3D" id="3.80.10.10">
    <property type="entry name" value="Ribonuclease Inhibitor"/>
    <property type="match status" value="1"/>
</dbReference>
<dbReference type="EMBL" id="MLAK01000826">
    <property type="protein sequence ID" value="OHT03493.1"/>
    <property type="molecule type" value="Genomic_DNA"/>
</dbReference>
<dbReference type="GO" id="GO:0030027">
    <property type="term" value="C:lamellipodium"/>
    <property type="evidence" value="ECO:0007669"/>
    <property type="project" value="TreeGrafter"/>
</dbReference>
<dbReference type="InterPro" id="IPR051279">
    <property type="entry name" value="PP1-Reg/Actin-Interact_Protein"/>
</dbReference>
<keyword evidence="2" id="KW-1185">Reference proteome</keyword>
<dbReference type="AlphaFoldDB" id="A0A1J4K1Y8"/>
<dbReference type="VEuPathDB" id="TrichDB:TRFO_29163"/>
<dbReference type="RefSeq" id="XP_068356629.1">
    <property type="nucleotide sequence ID" value="XM_068506615.1"/>
</dbReference>
<dbReference type="OrthoDB" id="10616824at2759"/>
<sequence length="736" mass="84399">MQNVKEQIAPTHPIFQLTQTRILWSDYVMKKSTHKVMQQRLLVIAASGMFLFKKTAFPKGLAISRIIPYSALILVTADSQKMGFYMPKISMSLYHQNHVQIAAMVLAIRSILFGDKPRTLKKMFDDEISIEIEASKYNFKFDSILAERFLSLCVEIPSKDLIPEQMNDTYEGLKKFTKTATITPEMLTSNLFGPVAKAIAFDTNIDTLILKGLNFTLFVPYFIPIIQYNSSIHNIVMQSISFSGNLTPYFNIWKERTLFSANTYTFLDCQLSTKNFFMYFYSFKDYPADIQSLNFVHCNLNKASLFEIFKYLMTMNCFRVISELYFSEITSSDQLEAPLKQVFGSQFFQQHKNIRDFSLIDGSYNVNALLPVIVKRAESIAKLNFTKNTFLNPIEQITEFYQIEEINLSQCTFNSKSLLSFFSCLSGATNSPSRIILNQLSIISSEWTEFYNGLSECFIIPNLVMISWCDNMMNSQQFEKFVRFLIRQPKFSELGISNAISTDDSNNSLQYLSELIKSKPIRKLEIRGGEKSLGSELISILNDLLAEKTIKMLDVSGQGIGNEGLEIIGVLAGLCLEELRFDNNLPSDHDILIKILNKIINSKMSYCDWPKNDISACLQKIAANSRQAVQNDFMNLRNQFQGKFIINDELTNSIGIKKRKRTNSIFQRRIKSESIYLYPPKIDTNILMYRNSLVSDAITECFNKDYLKTDPLVEILEKLDNETSVKAYLQQQTQNA</sequence>
<organism evidence="1 2">
    <name type="scientific">Tritrichomonas foetus</name>
    <dbReference type="NCBI Taxonomy" id="1144522"/>
    <lineage>
        <taxon>Eukaryota</taxon>
        <taxon>Metamonada</taxon>
        <taxon>Parabasalia</taxon>
        <taxon>Tritrichomonadida</taxon>
        <taxon>Tritrichomonadidae</taxon>
        <taxon>Tritrichomonas</taxon>
    </lineage>
</organism>
<dbReference type="InterPro" id="IPR032675">
    <property type="entry name" value="LRR_dom_sf"/>
</dbReference>
<dbReference type="PANTHER" id="PTHR24112:SF64">
    <property type="entry name" value="CHROMOSOME UNDETERMINED SCAFFOLD_46, WHOLE GENOME SHOTGUN SEQUENCE"/>
    <property type="match status" value="1"/>
</dbReference>
<comment type="caution">
    <text evidence="1">The sequence shown here is derived from an EMBL/GenBank/DDBJ whole genome shotgun (WGS) entry which is preliminary data.</text>
</comment>